<keyword evidence="11" id="KW-0413">Isomerase</keyword>
<evidence type="ECO:0000256" key="7">
    <source>
        <dbReference type="RuleBase" id="RU004190"/>
    </source>
</evidence>
<dbReference type="InterPro" id="IPR054566">
    <property type="entry name" value="ManC/GMP-like_b-helix"/>
</dbReference>
<dbReference type="InterPro" id="IPR011051">
    <property type="entry name" value="RmlC_Cupin_sf"/>
</dbReference>
<accession>A0A1I4EIV5</accession>
<proteinExistence type="inferred from homology"/>
<keyword evidence="12" id="KW-1185">Reference proteome</keyword>
<keyword evidence="5" id="KW-0342">GTP-binding</keyword>
<gene>
    <name evidence="11" type="ORF">SAMN04488036_104285</name>
</gene>
<dbReference type="PANTHER" id="PTHR46390:SF1">
    <property type="entry name" value="MANNOSE-1-PHOSPHATE GUANYLYLTRANSFERASE"/>
    <property type="match status" value="1"/>
</dbReference>
<dbReference type="Gene3D" id="2.60.120.10">
    <property type="entry name" value="Jelly Rolls"/>
    <property type="match status" value="1"/>
</dbReference>
<evidence type="ECO:0000313" key="12">
    <source>
        <dbReference type="Proteomes" id="UP000198851"/>
    </source>
</evidence>
<feature type="domain" description="MannoseP isomerase/GMP-like beta-helix" evidence="10">
    <location>
        <begin position="246"/>
        <end position="298"/>
    </location>
</feature>
<dbReference type="Gene3D" id="3.90.550.10">
    <property type="entry name" value="Spore Coat Polysaccharide Biosynthesis Protein SpsA, Chain A"/>
    <property type="match status" value="1"/>
</dbReference>
<feature type="domain" description="Nucleotidyl transferase" evidence="8">
    <location>
        <begin position="4"/>
        <end position="231"/>
    </location>
</feature>
<dbReference type="EMBL" id="FOSZ01000004">
    <property type="protein sequence ID" value="SFL04990.1"/>
    <property type="molecule type" value="Genomic_DNA"/>
</dbReference>
<evidence type="ECO:0000256" key="2">
    <source>
        <dbReference type="ARBA" id="ARBA00012387"/>
    </source>
</evidence>
<evidence type="ECO:0000256" key="5">
    <source>
        <dbReference type="ARBA" id="ARBA00023134"/>
    </source>
</evidence>
<evidence type="ECO:0000259" key="9">
    <source>
        <dbReference type="Pfam" id="PF01050"/>
    </source>
</evidence>
<keyword evidence="4" id="KW-0547">Nucleotide-binding</keyword>
<dbReference type="InterPro" id="IPR051161">
    <property type="entry name" value="Mannose-6P_isomerase_type2"/>
</dbReference>
<dbReference type="InterPro" id="IPR006375">
    <property type="entry name" value="Man1P_GuaTrfase/Man6P_Isoase"/>
</dbReference>
<dbReference type="GO" id="GO:0016853">
    <property type="term" value="F:isomerase activity"/>
    <property type="evidence" value="ECO:0007669"/>
    <property type="project" value="UniProtKB-KW"/>
</dbReference>
<dbReference type="Pfam" id="PF01050">
    <property type="entry name" value="MannoseP_isomer"/>
    <property type="match status" value="1"/>
</dbReference>
<name>A0A1I4EIV5_9RHOB</name>
<dbReference type="FunFam" id="2.60.120.10:FF:000032">
    <property type="entry name" value="Mannose-1-phosphate guanylyltransferase/mannose-6-phosphate isomerase"/>
    <property type="match status" value="1"/>
</dbReference>
<evidence type="ECO:0000256" key="3">
    <source>
        <dbReference type="ARBA" id="ARBA00022695"/>
    </source>
</evidence>
<dbReference type="NCBIfam" id="TIGR01479">
    <property type="entry name" value="GMP_PMI"/>
    <property type="match status" value="1"/>
</dbReference>
<dbReference type="GO" id="GO:0005525">
    <property type="term" value="F:GTP binding"/>
    <property type="evidence" value="ECO:0007669"/>
    <property type="project" value="UniProtKB-KW"/>
</dbReference>
<keyword evidence="3 11" id="KW-0548">Nucleotidyltransferase</keyword>
<dbReference type="SUPFAM" id="SSF53448">
    <property type="entry name" value="Nucleotide-diphospho-sugar transferases"/>
    <property type="match status" value="1"/>
</dbReference>
<dbReference type="Pfam" id="PF00483">
    <property type="entry name" value="NTP_transferase"/>
    <property type="match status" value="1"/>
</dbReference>
<comment type="catalytic activity">
    <reaction evidence="6">
        <text>alpha-D-mannose 1-phosphate + GTP + H(+) = GDP-alpha-D-mannose + diphosphate</text>
        <dbReference type="Rhea" id="RHEA:15229"/>
        <dbReference type="ChEBI" id="CHEBI:15378"/>
        <dbReference type="ChEBI" id="CHEBI:33019"/>
        <dbReference type="ChEBI" id="CHEBI:37565"/>
        <dbReference type="ChEBI" id="CHEBI:57527"/>
        <dbReference type="ChEBI" id="CHEBI:58409"/>
        <dbReference type="EC" id="2.7.7.13"/>
    </reaction>
</comment>
<dbReference type="InterPro" id="IPR001538">
    <property type="entry name" value="Man6P_isomerase-2_C"/>
</dbReference>
<dbReference type="AlphaFoldDB" id="A0A1I4EIV5"/>
<sequence>MVLTNSDFRFIVTEQLAAVGIDPSAILIEPAGRNTAPAVLAAALWQAKTDADALMLVAPSDHEIPDAAAFRAAVAAGVPAAFEGRLVTFGIKPNRAETGYGYLELAENPTDFEARPLALTRFVEKPDSVRAEEMLAAGNYLWNAGIFLFTAKAIIAAFESHAPDLIAPVTAAVDKGKPDLGFLRLDPDAWNGAEDVSIDYAVMERAENLSVVPFSAEWSDLGGWDAVWRESGPDANGVATHGAATAIECENSLLRSEDEGLEIVGLGVQNLIAIAMPDAVLVADVSRAQDVKQAVTALKSKGARQATAFPKDHRPWGWFESLVIGDRFQVKRIHVHPGAALSLQSHHHRSEHWIVVEGTAKVTVDDDVKLVSENESVYIPLGAKHRMENPGKVPMVLIEVQTGSYLGEDDIIRFEDVYARQ</sequence>
<evidence type="ECO:0000256" key="4">
    <source>
        <dbReference type="ARBA" id="ARBA00022741"/>
    </source>
</evidence>
<dbReference type="GO" id="GO:0000271">
    <property type="term" value="P:polysaccharide biosynthetic process"/>
    <property type="evidence" value="ECO:0007669"/>
    <property type="project" value="InterPro"/>
</dbReference>
<dbReference type="Pfam" id="PF22640">
    <property type="entry name" value="ManC_GMP_beta-helix"/>
    <property type="match status" value="1"/>
</dbReference>
<reference evidence="12" key="1">
    <citation type="submission" date="2016-10" db="EMBL/GenBank/DDBJ databases">
        <authorList>
            <person name="Varghese N."/>
            <person name="Submissions S."/>
        </authorList>
    </citation>
    <scope>NUCLEOTIDE SEQUENCE [LARGE SCALE GENOMIC DNA]</scope>
    <source>
        <strain evidence="12">DSM 28453</strain>
    </source>
</reference>
<feature type="domain" description="Mannose-6-phosphate isomerase type II C-terminal" evidence="9">
    <location>
        <begin position="306"/>
        <end position="416"/>
    </location>
</feature>
<dbReference type="GO" id="GO:0009298">
    <property type="term" value="P:GDP-mannose biosynthetic process"/>
    <property type="evidence" value="ECO:0007669"/>
    <property type="project" value="TreeGrafter"/>
</dbReference>
<dbReference type="SUPFAM" id="SSF51182">
    <property type="entry name" value="RmlC-like cupins"/>
    <property type="match status" value="1"/>
</dbReference>
<evidence type="ECO:0000259" key="8">
    <source>
        <dbReference type="Pfam" id="PF00483"/>
    </source>
</evidence>
<dbReference type="CDD" id="cd02213">
    <property type="entry name" value="cupin_PMI_typeII_C"/>
    <property type="match status" value="1"/>
</dbReference>
<evidence type="ECO:0000256" key="6">
    <source>
        <dbReference type="ARBA" id="ARBA00047343"/>
    </source>
</evidence>
<dbReference type="STRING" id="1280847.SAMN04488036_104285"/>
<keyword evidence="11" id="KW-0808">Transferase</keyword>
<evidence type="ECO:0000259" key="10">
    <source>
        <dbReference type="Pfam" id="PF22640"/>
    </source>
</evidence>
<dbReference type="InterPro" id="IPR005835">
    <property type="entry name" value="NTP_transferase_dom"/>
</dbReference>
<evidence type="ECO:0000256" key="1">
    <source>
        <dbReference type="ARBA" id="ARBA00006115"/>
    </source>
</evidence>
<dbReference type="InterPro" id="IPR029044">
    <property type="entry name" value="Nucleotide-diphossugar_trans"/>
</dbReference>
<dbReference type="PANTHER" id="PTHR46390">
    <property type="entry name" value="MANNOSE-1-PHOSPHATE GUANYLYLTRANSFERASE"/>
    <property type="match status" value="1"/>
</dbReference>
<dbReference type="GO" id="GO:0004475">
    <property type="term" value="F:mannose-1-phosphate guanylyltransferase (GTP) activity"/>
    <property type="evidence" value="ECO:0007669"/>
    <property type="project" value="UniProtKB-EC"/>
</dbReference>
<comment type="similarity">
    <text evidence="1 7">Belongs to the mannose-6-phosphate isomerase type 2 family.</text>
</comment>
<dbReference type="EC" id="2.7.7.13" evidence="2"/>
<evidence type="ECO:0000313" key="11">
    <source>
        <dbReference type="EMBL" id="SFL04990.1"/>
    </source>
</evidence>
<protein>
    <recommendedName>
        <fullName evidence="2">mannose-1-phosphate guanylyltransferase</fullName>
        <ecNumber evidence="2">2.7.7.13</ecNumber>
    </recommendedName>
</protein>
<dbReference type="Proteomes" id="UP000198851">
    <property type="component" value="Unassembled WGS sequence"/>
</dbReference>
<organism evidence="11 12">
    <name type="scientific">Shimia haliotis</name>
    <dbReference type="NCBI Taxonomy" id="1280847"/>
    <lineage>
        <taxon>Bacteria</taxon>
        <taxon>Pseudomonadati</taxon>
        <taxon>Pseudomonadota</taxon>
        <taxon>Alphaproteobacteria</taxon>
        <taxon>Rhodobacterales</taxon>
        <taxon>Roseobacteraceae</taxon>
    </lineage>
</organism>
<dbReference type="InterPro" id="IPR014710">
    <property type="entry name" value="RmlC-like_jellyroll"/>
</dbReference>